<organism evidence="1 2">
    <name type="scientific">Nonomuraea soli</name>
    <dbReference type="NCBI Taxonomy" id="1032476"/>
    <lineage>
        <taxon>Bacteria</taxon>
        <taxon>Bacillati</taxon>
        <taxon>Actinomycetota</taxon>
        <taxon>Actinomycetes</taxon>
        <taxon>Streptosporangiales</taxon>
        <taxon>Streptosporangiaceae</taxon>
        <taxon>Nonomuraea</taxon>
    </lineage>
</organism>
<comment type="caution">
    <text evidence="1">The sequence shown here is derived from an EMBL/GenBank/DDBJ whole genome shotgun (WGS) entry which is preliminary data.</text>
</comment>
<reference evidence="1 2" key="1">
    <citation type="submission" date="2020-07" db="EMBL/GenBank/DDBJ databases">
        <title>Genomic Encyclopedia of Type Strains, Phase IV (KMG-IV): sequencing the most valuable type-strain genomes for metagenomic binning, comparative biology and taxonomic classification.</title>
        <authorList>
            <person name="Goeker M."/>
        </authorList>
    </citation>
    <scope>NUCLEOTIDE SEQUENCE [LARGE SCALE GENOMIC DNA]</scope>
    <source>
        <strain evidence="1 2">DSM 45533</strain>
    </source>
</reference>
<keyword evidence="2" id="KW-1185">Reference proteome</keyword>
<proteinExistence type="predicted"/>
<dbReference type="Proteomes" id="UP000530928">
    <property type="component" value="Unassembled WGS sequence"/>
</dbReference>
<evidence type="ECO:0000313" key="1">
    <source>
        <dbReference type="EMBL" id="MBA2892538.1"/>
    </source>
</evidence>
<name>A0A7W0HR16_9ACTN</name>
<dbReference type="RefSeq" id="WP_246378885.1">
    <property type="nucleotide sequence ID" value="NZ_BAABAM010000003.1"/>
</dbReference>
<evidence type="ECO:0000313" key="2">
    <source>
        <dbReference type="Proteomes" id="UP000530928"/>
    </source>
</evidence>
<dbReference type="AlphaFoldDB" id="A0A7W0HR16"/>
<sequence>MLRLLMAGLLLLDPGGPRGEGFQDDRTAGVKLENSDIVITGNGARGGRADGYRVKRPCWYEPGPDAGQMAKTQEELRAQWFHQNPRGTEEQFQKFLKQFKDKVGQQGRWWKPAYNASDPKGYACWGGLNPFVWVPPGATPPAGITLEELYQIARAALTVPEPRIKLNPDAKSYVNLPTWVWLDGVGQTSRSVTATLPGIMSATVTAQLEDIKIDAGTKDAEVRENCGSAGRPYVRGGEFTCGVRYLRASINEPRKVYVLTVTTVWPVEADADDDVVPFAYDPIEAGGTRDVPVGEVQSTVQGR</sequence>
<protein>
    <submittedName>
        <fullName evidence="1">Enoyl reductase</fullName>
    </submittedName>
</protein>
<gene>
    <name evidence="1" type="ORF">HNR30_003892</name>
</gene>
<accession>A0A7W0HR16</accession>
<dbReference type="EMBL" id="JACDUR010000004">
    <property type="protein sequence ID" value="MBA2892538.1"/>
    <property type="molecule type" value="Genomic_DNA"/>
</dbReference>